<dbReference type="InterPro" id="IPR050266">
    <property type="entry name" value="AB_hydrolase_sf"/>
</dbReference>
<dbReference type="PANTHER" id="PTHR43798:SF31">
    <property type="entry name" value="AB HYDROLASE SUPERFAMILY PROTEIN YCLE"/>
    <property type="match status" value="1"/>
</dbReference>
<dbReference type="PANTHER" id="PTHR43798">
    <property type="entry name" value="MONOACYLGLYCEROL LIPASE"/>
    <property type="match status" value="1"/>
</dbReference>
<feature type="compositionally biased region" description="Basic and acidic residues" evidence="2">
    <location>
        <begin position="17"/>
        <end position="50"/>
    </location>
</feature>
<keyword evidence="5" id="KW-1185">Reference proteome</keyword>
<name>A0A1I5ZCS9_9PSEU</name>
<dbReference type="RefSeq" id="WP_243859719.1">
    <property type="nucleotide sequence ID" value="NZ_FOWW01000009.1"/>
</dbReference>
<dbReference type="InterPro" id="IPR000073">
    <property type="entry name" value="AB_hydrolase_1"/>
</dbReference>
<gene>
    <name evidence="4" type="ORF">SAMN05421810_10954</name>
</gene>
<evidence type="ECO:0000256" key="1">
    <source>
        <dbReference type="ARBA" id="ARBA00022801"/>
    </source>
</evidence>
<dbReference type="InterPro" id="IPR029058">
    <property type="entry name" value="AB_hydrolase_fold"/>
</dbReference>
<feature type="domain" description="AB hydrolase-1" evidence="3">
    <location>
        <begin position="101"/>
        <end position="199"/>
    </location>
</feature>
<accession>A0A1I5ZCS9</accession>
<dbReference type="AlphaFoldDB" id="A0A1I5ZCS9"/>
<dbReference type="Proteomes" id="UP000198727">
    <property type="component" value="Unassembled WGS sequence"/>
</dbReference>
<dbReference type="Pfam" id="PF00561">
    <property type="entry name" value="Abhydrolase_1"/>
    <property type="match status" value="1"/>
</dbReference>
<keyword evidence="1 4" id="KW-0378">Hydrolase</keyword>
<dbReference type="GO" id="GO:0016787">
    <property type="term" value="F:hydrolase activity"/>
    <property type="evidence" value="ECO:0007669"/>
    <property type="project" value="UniProtKB-KW"/>
</dbReference>
<dbReference type="EMBL" id="FOWW01000009">
    <property type="protein sequence ID" value="SFQ54311.1"/>
    <property type="molecule type" value="Genomic_DNA"/>
</dbReference>
<dbReference type="GO" id="GO:0016020">
    <property type="term" value="C:membrane"/>
    <property type="evidence" value="ECO:0007669"/>
    <property type="project" value="TreeGrafter"/>
</dbReference>
<sequence length="320" mass="33648">MSQAEHDDQQAGGDLQPRTRTDRQLHRATEHAQQRAEQGVRDELAGQEPTDRGEIVAELGAPPPRLGGQQGPLALPGLGGPAGRRLRADPLATRVLDSSNPVVVLLHGLVASGDYFGAAFDELGRAGALVVPDLWGFAASRRPPGGDPAEYGAAAHLAALDAMLAVLGLTNRPLVIVGHSMGATLGMRWAARHSTTQAVVAFSPAWAAPMFRCCWPTAAPTPCRSPATPPHSPSPRRSCTWPPIPPGATIFHSPTPTGAGGRFTAQASTRPRSESPIESAFAERARRERPLCGLRPASTSVYSRSFGVVAAAESTTEELQ</sequence>
<dbReference type="STRING" id="587909.SAMN05421810_10954"/>
<evidence type="ECO:0000256" key="2">
    <source>
        <dbReference type="SAM" id="MobiDB-lite"/>
    </source>
</evidence>
<reference evidence="5" key="1">
    <citation type="submission" date="2016-10" db="EMBL/GenBank/DDBJ databases">
        <authorList>
            <person name="Varghese N."/>
            <person name="Submissions S."/>
        </authorList>
    </citation>
    <scope>NUCLEOTIDE SEQUENCE [LARGE SCALE GENOMIC DNA]</scope>
    <source>
        <strain evidence="5">CGMCC 4.5579</strain>
    </source>
</reference>
<evidence type="ECO:0000313" key="5">
    <source>
        <dbReference type="Proteomes" id="UP000198727"/>
    </source>
</evidence>
<evidence type="ECO:0000259" key="3">
    <source>
        <dbReference type="Pfam" id="PF00561"/>
    </source>
</evidence>
<dbReference type="Gene3D" id="3.40.50.1820">
    <property type="entry name" value="alpha/beta hydrolase"/>
    <property type="match status" value="1"/>
</dbReference>
<feature type="region of interest" description="Disordered" evidence="2">
    <location>
        <begin position="1"/>
        <end position="50"/>
    </location>
</feature>
<organism evidence="4 5">
    <name type="scientific">Amycolatopsis arida</name>
    <dbReference type="NCBI Taxonomy" id="587909"/>
    <lineage>
        <taxon>Bacteria</taxon>
        <taxon>Bacillati</taxon>
        <taxon>Actinomycetota</taxon>
        <taxon>Actinomycetes</taxon>
        <taxon>Pseudonocardiales</taxon>
        <taxon>Pseudonocardiaceae</taxon>
        <taxon>Amycolatopsis</taxon>
    </lineage>
</organism>
<feature type="compositionally biased region" description="Basic and acidic residues" evidence="2">
    <location>
        <begin position="271"/>
        <end position="286"/>
    </location>
</feature>
<feature type="region of interest" description="Disordered" evidence="2">
    <location>
        <begin position="253"/>
        <end position="286"/>
    </location>
</feature>
<proteinExistence type="predicted"/>
<evidence type="ECO:0000313" key="4">
    <source>
        <dbReference type="EMBL" id="SFQ54311.1"/>
    </source>
</evidence>
<protein>
    <submittedName>
        <fullName evidence="4">Alpha/beta hydrolase fold</fullName>
    </submittedName>
</protein>
<dbReference type="SUPFAM" id="SSF53474">
    <property type="entry name" value="alpha/beta-Hydrolases"/>
    <property type="match status" value="1"/>
</dbReference>